<evidence type="ECO:0000313" key="1">
    <source>
        <dbReference type="EMBL" id="MBS3060971.1"/>
    </source>
</evidence>
<gene>
    <name evidence="1" type="ORF">J4215_00130</name>
</gene>
<reference evidence="1" key="1">
    <citation type="submission" date="2021-03" db="EMBL/GenBank/DDBJ databases">
        <authorList>
            <person name="Jaffe A."/>
        </authorList>
    </citation>
    <scope>NUCLEOTIDE SEQUENCE</scope>
    <source>
        <strain evidence="1">RIFCSPLOWO2_01_FULL_AR10_48_17</strain>
    </source>
</reference>
<comment type="caution">
    <text evidence="1">The sequence shown here is derived from an EMBL/GenBank/DDBJ whole genome shotgun (WGS) entry which is preliminary data.</text>
</comment>
<sequence length="265" mass="30058">MKMIVLEKRGIRFAVVDRRSRNFLGLTEKIRRLSTLFPKTPLVIVFPEVSTTTGHKRFETKEWIRSVQPMLNRHGNAFVFFSVMESVGSGKGLSNTGYLVAPYAFNDNPQKPVQWKAYSKLSFSDFDARLHAFYGAEAKDIQHVGKRTSRLATAIPSVSPKLQDTWLGATFRFPRVKIGGKTVELRVCSDVVALNRSKADVLVIPAAGFPLPLQAEDKESLRKSLAKNGFAVINDHFVRGSRPRLIQLRKNRKTVRIRPIRPKRR</sequence>
<protein>
    <submittedName>
        <fullName evidence="1">Uncharacterized protein</fullName>
    </submittedName>
</protein>
<accession>A0A8T4L2J1</accession>
<dbReference type="AlphaFoldDB" id="A0A8T4L2J1"/>
<evidence type="ECO:0000313" key="2">
    <source>
        <dbReference type="Proteomes" id="UP000675968"/>
    </source>
</evidence>
<dbReference type="EMBL" id="JAGVWC010000002">
    <property type="protein sequence ID" value="MBS3060971.1"/>
    <property type="molecule type" value="Genomic_DNA"/>
</dbReference>
<name>A0A8T4L2J1_9ARCH</name>
<organism evidence="1 2">
    <name type="scientific">Candidatus Iainarchaeum sp</name>
    <dbReference type="NCBI Taxonomy" id="3101447"/>
    <lineage>
        <taxon>Archaea</taxon>
        <taxon>Candidatus Iainarchaeota</taxon>
        <taxon>Candidatus Iainarchaeia</taxon>
        <taxon>Candidatus Iainarchaeales</taxon>
        <taxon>Candidatus Iainarchaeaceae</taxon>
        <taxon>Candidatus Iainarchaeum</taxon>
    </lineage>
</organism>
<reference evidence="1" key="2">
    <citation type="submission" date="2021-05" db="EMBL/GenBank/DDBJ databases">
        <title>Protein family content uncovers lineage relationships and bacterial pathway maintenance mechanisms in DPANN archaea.</title>
        <authorList>
            <person name="Castelle C.J."/>
            <person name="Meheust R."/>
            <person name="Jaffe A.L."/>
            <person name="Seitz K."/>
            <person name="Gong X."/>
            <person name="Baker B.J."/>
            <person name="Banfield J.F."/>
        </authorList>
    </citation>
    <scope>NUCLEOTIDE SEQUENCE</scope>
    <source>
        <strain evidence="1">RIFCSPLOWO2_01_FULL_AR10_48_17</strain>
    </source>
</reference>
<proteinExistence type="predicted"/>
<dbReference type="Proteomes" id="UP000675968">
    <property type="component" value="Unassembled WGS sequence"/>
</dbReference>